<proteinExistence type="predicted"/>
<organism evidence="2 3">
    <name type="scientific">Soehngenia longivitae</name>
    <dbReference type="NCBI Taxonomy" id="2562294"/>
    <lineage>
        <taxon>Bacteria</taxon>
        <taxon>Bacillati</taxon>
        <taxon>Bacillota</taxon>
        <taxon>Tissierellia</taxon>
        <taxon>Tissierellales</taxon>
        <taxon>Tissierellaceae</taxon>
        <taxon>Soehngenia</taxon>
    </lineage>
</organism>
<feature type="transmembrane region" description="Helical" evidence="1">
    <location>
        <begin position="130"/>
        <end position="156"/>
    </location>
</feature>
<dbReference type="AlphaFoldDB" id="A0A4Z0D744"/>
<name>A0A4Z0D744_9FIRM</name>
<gene>
    <name evidence="2" type="ORF">E4100_03765</name>
</gene>
<dbReference type="Proteomes" id="UP000298381">
    <property type="component" value="Unassembled WGS sequence"/>
</dbReference>
<dbReference type="PANTHER" id="PTHR40044:SF1">
    <property type="entry name" value="INTEGRAL MEMBRANE PROTEIN"/>
    <property type="match status" value="1"/>
</dbReference>
<dbReference type="InterPro" id="IPR010387">
    <property type="entry name" value="QueT"/>
</dbReference>
<protein>
    <submittedName>
        <fullName evidence="2">QueT transporter family protein</fullName>
    </submittedName>
</protein>
<evidence type="ECO:0000313" key="2">
    <source>
        <dbReference type="EMBL" id="TFZ40687.1"/>
    </source>
</evidence>
<evidence type="ECO:0000313" key="3">
    <source>
        <dbReference type="Proteomes" id="UP000298381"/>
    </source>
</evidence>
<dbReference type="EMBL" id="SRIB01000004">
    <property type="protein sequence ID" value="TFZ40687.1"/>
    <property type="molecule type" value="Genomic_DNA"/>
</dbReference>
<dbReference type="RefSeq" id="WP_135270713.1">
    <property type="nucleotide sequence ID" value="NZ_SRIB01000004.1"/>
</dbReference>
<keyword evidence="1" id="KW-0812">Transmembrane</keyword>
<feature type="transmembrane region" description="Helical" evidence="1">
    <location>
        <begin position="104"/>
        <end position="124"/>
    </location>
</feature>
<reference evidence="2 3" key="1">
    <citation type="submission" date="2019-03" db="EMBL/GenBank/DDBJ databases">
        <title>Draft genome sequence data and analysis of a Fermenting Bacterium, Soehngenia longevitae strain 1933PT, isolated from petroleum reservoir in Azerbaijan.</title>
        <authorList>
            <person name="Grouzdev D.S."/>
            <person name="Bidzhieva S.K."/>
            <person name="Sokolova D.S."/>
            <person name="Tourova T.P."/>
            <person name="Poltaraus A.B."/>
            <person name="Nazina T.N."/>
        </authorList>
    </citation>
    <scope>NUCLEOTIDE SEQUENCE [LARGE SCALE GENOMIC DNA]</scope>
    <source>
        <strain evidence="2 3">1933P</strain>
    </source>
</reference>
<dbReference type="PIRSF" id="PIRSF031501">
    <property type="entry name" value="QueT"/>
    <property type="match status" value="1"/>
</dbReference>
<comment type="caution">
    <text evidence="2">The sequence shown here is derived from an EMBL/GenBank/DDBJ whole genome shotgun (WGS) entry which is preliminary data.</text>
</comment>
<keyword evidence="1" id="KW-1133">Transmembrane helix</keyword>
<dbReference type="OrthoDB" id="9786793at2"/>
<dbReference type="PANTHER" id="PTHR40044">
    <property type="entry name" value="INTEGRAL MEMBRANE PROTEIN-RELATED"/>
    <property type="match status" value="1"/>
</dbReference>
<sequence length="165" mass="17944">MKMDIKYLTKASLIAAIYIVLIIIQALPFPILNLTYGPVQLRIAEGLALLPFVESAAVPGLFVGVLLSNVILAPYSGFGLVDIIGGSLVTLISAYLTSKAKNKVLAISYPVILNGLIVSIWVSFFTKIPYLYTVLGISLGELASLLIFGNIILYVYEKASIYKEW</sequence>
<keyword evidence="1" id="KW-0472">Membrane</keyword>
<dbReference type="Gene3D" id="1.10.1760.20">
    <property type="match status" value="1"/>
</dbReference>
<feature type="transmembrane region" description="Helical" evidence="1">
    <location>
        <begin position="78"/>
        <end position="97"/>
    </location>
</feature>
<accession>A0A4Z0D744</accession>
<keyword evidence="3" id="KW-1185">Reference proteome</keyword>
<evidence type="ECO:0000256" key="1">
    <source>
        <dbReference type="SAM" id="Phobius"/>
    </source>
</evidence>
<feature type="transmembrane region" description="Helical" evidence="1">
    <location>
        <begin position="12"/>
        <end position="36"/>
    </location>
</feature>
<dbReference type="Pfam" id="PF06177">
    <property type="entry name" value="QueT"/>
    <property type="match status" value="1"/>
</dbReference>